<dbReference type="Gene3D" id="3.10.180.10">
    <property type="entry name" value="2,3-Dihydroxybiphenyl 1,2-Dioxygenase, domain 1"/>
    <property type="match status" value="1"/>
</dbReference>
<dbReference type="RefSeq" id="WP_133219181.1">
    <property type="nucleotide sequence ID" value="NZ_NRSG01000052.1"/>
</dbReference>
<comment type="caution">
    <text evidence="2">The sequence shown here is derived from an EMBL/GenBank/DDBJ whole genome shotgun (WGS) entry which is preliminary data.</text>
</comment>
<dbReference type="PROSITE" id="PS51819">
    <property type="entry name" value="VOC"/>
    <property type="match status" value="1"/>
</dbReference>
<protein>
    <submittedName>
        <fullName evidence="2">Glyoxalase</fullName>
    </submittedName>
</protein>
<dbReference type="SUPFAM" id="SSF54593">
    <property type="entry name" value="Glyoxalase/Bleomycin resistance protein/Dihydroxybiphenyl dioxygenase"/>
    <property type="match status" value="1"/>
</dbReference>
<accession>A0ABS1CVC7</accession>
<dbReference type="Pfam" id="PF00903">
    <property type="entry name" value="Glyoxalase"/>
    <property type="match status" value="1"/>
</dbReference>
<keyword evidence="3" id="KW-1185">Reference proteome</keyword>
<name>A0ABS1CVC7_9PROT</name>
<evidence type="ECO:0000313" key="3">
    <source>
        <dbReference type="Proteomes" id="UP000697995"/>
    </source>
</evidence>
<dbReference type="InterPro" id="IPR004360">
    <property type="entry name" value="Glyas_Fos-R_dOase_dom"/>
</dbReference>
<dbReference type="EMBL" id="NRSG01000052">
    <property type="protein sequence ID" value="MBK1658452.1"/>
    <property type="molecule type" value="Genomic_DNA"/>
</dbReference>
<evidence type="ECO:0000259" key="1">
    <source>
        <dbReference type="PROSITE" id="PS51819"/>
    </source>
</evidence>
<proteinExistence type="predicted"/>
<feature type="domain" description="VOC" evidence="1">
    <location>
        <begin position="7"/>
        <end position="127"/>
    </location>
</feature>
<reference evidence="2 3" key="1">
    <citation type="journal article" date="2020" name="Microorganisms">
        <title>Osmotic Adaptation and Compatible Solute Biosynthesis of Phototrophic Bacteria as Revealed from Genome Analyses.</title>
        <authorList>
            <person name="Imhoff J.F."/>
            <person name="Rahn T."/>
            <person name="Kunzel S."/>
            <person name="Keller A."/>
            <person name="Neulinger S.C."/>
        </authorList>
    </citation>
    <scope>NUCLEOTIDE SEQUENCE [LARGE SCALE GENOMIC DNA]</scope>
    <source>
        <strain evidence="2 3">DSM 15382</strain>
    </source>
</reference>
<dbReference type="Proteomes" id="UP000697995">
    <property type="component" value="Unassembled WGS sequence"/>
</dbReference>
<organism evidence="2 3">
    <name type="scientific">Paracraurococcus ruber</name>
    <dbReference type="NCBI Taxonomy" id="77675"/>
    <lineage>
        <taxon>Bacteria</taxon>
        <taxon>Pseudomonadati</taxon>
        <taxon>Pseudomonadota</taxon>
        <taxon>Alphaproteobacteria</taxon>
        <taxon>Acetobacterales</taxon>
        <taxon>Roseomonadaceae</taxon>
        <taxon>Paracraurococcus</taxon>
    </lineage>
</organism>
<dbReference type="InterPro" id="IPR037523">
    <property type="entry name" value="VOC_core"/>
</dbReference>
<dbReference type="InterPro" id="IPR029068">
    <property type="entry name" value="Glyas_Bleomycin-R_OHBP_Dase"/>
</dbReference>
<gene>
    <name evidence="2" type="ORF">CKO45_09435</name>
</gene>
<sequence length="142" mass="15358">MQPPPPPAQQITFLYAEDLAASRRFYEAVLRLSVVQDQGRCAIYAAAPGGRAFLGVCQARGPRQAGDPRREGGVVLTLVSEAVEAWHAWLAAQGIACDGPPRRNEATGITHIFFRDPAGYLLEIQRFERPDWPAPAPPAPGG</sequence>
<evidence type="ECO:0000313" key="2">
    <source>
        <dbReference type="EMBL" id="MBK1658452.1"/>
    </source>
</evidence>